<dbReference type="InterPro" id="IPR001254">
    <property type="entry name" value="Trypsin_dom"/>
</dbReference>
<evidence type="ECO:0000259" key="3">
    <source>
        <dbReference type="PROSITE" id="PS50240"/>
    </source>
</evidence>
<dbReference type="FunFam" id="2.40.10.10:FF:000002">
    <property type="entry name" value="Transmembrane protease serine"/>
    <property type="match status" value="1"/>
</dbReference>
<reference evidence="5" key="1">
    <citation type="submission" date="2025-08" db="UniProtKB">
        <authorList>
            <consortium name="RefSeq"/>
        </authorList>
    </citation>
    <scope>IDENTIFICATION</scope>
    <source>
        <strain evidence="5">Wakin</strain>
        <tissue evidence="5">Muscle</tissue>
    </source>
</reference>
<comment type="similarity">
    <text evidence="2">Belongs to the peptidase S1 family. CLIP subfamily.</text>
</comment>
<gene>
    <name evidence="5" type="primary">LOC113069602</name>
</gene>
<dbReference type="SMART" id="SM00020">
    <property type="entry name" value="Tryp_SPc"/>
    <property type="match status" value="1"/>
</dbReference>
<evidence type="ECO:0000313" key="5">
    <source>
        <dbReference type="RefSeq" id="XP_026098563.1"/>
    </source>
</evidence>
<protein>
    <submittedName>
        <fullName evidence="5">Transmembrane protease serine 2-like isoform X1</fullName>
    </submittedName>
</protein>
<keyword evidence="4" id="KW-1185">Reference proteome</keyword>
<dbReference type="Pfam" id="PF00089">
    <property type="entry name" value="Trypsin"/>
    <property type="match status" value="1"/>
</dbReference>
<dbReference type="PANTHER" id="PTHR24252:SF30">
    <property type="entry name" value="TRANSMEMBRANE SERINE PROTEASE 2"/>
    <property type="match status" value="1"/>
</dbReference>
<keyword evidence="1" id="KW-1015">Disulfide bond</keyword>
<feature type="domain" description="Peptidase S1" evidence="3">
    <location>
        <begin position="1"/>
        <end position="114"/>
    </location>
</feature>
<dbReference type="GeneID" id="113069602"/>
<sequence>MYFTAPRDCYVTGWGSLFSGGSSSQTLQEAKIQLIDRTTCNSRAVYNGQITDTMICAGKLEGGVDSCQGDSGGPLVTKENSLWWLVGDTSWGVGCAFRNKPVTYFLDWIHEQMRRTMFARFTSRSPFYPNSQLLLMLLWPPSISLSLQPSLSPRS</sequence>
<evidence type="ECO:0000313" key="4">
    <source>
        <dbReference type="Proteomes" id="UP000515129"/>
    </source>
</evidence>
<dbReference type="PROSITE" id="PS00135">
    <property type="entry name" value="TRYPSIN_SER"/>
    <property type="match status" value="1"/>
</dbReference>
<dbReference type="PANTHER" id="PTHR24252">
    <property type="entry name" value="ACROSIN-RELATED"/>
    <property type="match status" value="1"/>
</dbReference>
<proteinExistence type="inferred from homology"/>
<dbReference type="SUPFAM" id="SSF50494">
    <property type="entry name" value="Trypsin-like serine proteases"/>
    <property type="match status" value="1"/>
</dbReference>
<evidence type="ECO:0000256" key="1">
    <source>
        <dbReference type="ARBA" id="ARBA00023157"/>
    </source>
</evidence>
<dbReference type="InterPro" id="IPR033116">
    <property type="entry name" value="TRYPSIN_SER"/>
</dbReference>
<dbReference type="Proteomes" id="UP000515129">
    <property type="component" value="Unplaced"/>
</dbReference>
<dbReference type="GO" id="GO:0006508">
    <property type="term" value="P:proteolysis"/>
    <property type="evidence" value="ECO:0007669"/>
    <property type="project" value="InterPro"/>
</dbReference>
<dbReference type="GO" id="GO:0004252">
    <property type="term" value="F:serine-type endopeptidase activity"/>
    <property type="evidence" value="ECO:0007669"/>
    <property type="project" value="InterPro"/>
</dbReference>
<dbReference type="InterPro" id="IPR043504">
    <property type="entry name" value="Peptidase_S1_PA_chymotrypsin"/>
</dbReference>
<accession>A0A6P6MQ71</accession>
<evidence type="ECO:0000256" key="2">
    <source>
        <dbReference type="ARBA" id="ARBA00024195"/>
    </source>
</evidence>
<organism evidence="4 5">
    <name type="scientific">Carassius auratus</name>
    <name type="common">Goldfish</name>
    <dbReference type="NCBI Taxonomy" id="7957"/>
    <lineage>
        <taxon>Eukaryota</taxon>
        <taxon>Metazoa</taxon>
        <taxon>Chordata</taxon>
        <taxon>Craniata</taxon>
        <taxon>Vertebrata</taxon>
        <taxon>Euteleostomi</taxon>
        <taxon>Actinopterygii</taxon>
        <taxon>Neopterygii</taxon>
        <taxon>Teleostei</taxon>
        <taxon>Ostariophysi</taxon>
        <taxon>Cypriniformes</taxon>
        <taxon>Cyprinidae</taxon>
        <taxon>Cyprininae</taxon>
        <taxon>Carassius</taxon>
    </lineage>
</organism>
<dbReference type="PROSITE" id="PS50240">
    <property type="entry name" value="TRYPSIN_DOM"/>
    <property type="match status" value="1"/>
</dbReference>
<name>A0A6P6MQ71_CARAU</name>
<dbReference type="RefSeq" id="XP_026098563.1">
    <property type="nucleotide sequence ID" value="XM_026242778.1"/>
</dbReference>
<dbReference type="OrthoDB" id="546450at2759"/>
<dbReference type="AlphaFoldDB" id="A0A6P6MQ71"/>
<dbReference type="KEGG" id="caua:113069602"/>
<dbReference type="Gene3D" id="2.40.10.10">
    <property type="entry name" value="Trypsin-like serine proteases"/>
    <property type="match status" value="1"/>
</dbReference>
<dbReference type="CDD" id="cd00190">
    <property type="entry name" value="Tryp_SPc"/>
    <property type="match status" value="1"/>
</dbReference>
<dbReference type="InterPro" id="IPR009003">
    <property type="entry name" value="Peptidase_S1_PA"/>
</dbReference>